<dbReference type="EMBL" id="AMEZ01000024">
    <property type="protein sequence ID" value="EKY28420.1"/>
    <property type="molecule type" value="Genomic_DNA"/>
</dbReference>
<proteinExistence type="predicted"/>
<dbReference type="PIRSF" id="PIRSF019466">
    <property type="entry name" value="EutH"/>
    <property type="match status" value="1"/>
</dbReference>
<reference evidence="2 3" key="1">
    <citation type="submission" date="2012-05" db="EMBL/GenBank/DDBJ databases">
        <authorList>
            <person name="Weinstock G."/>
            <person name="Sodergren E."/>
            <person name="Lobos E.A."/>
            <person name="Fulton L."/>
            <person name="Fulton R."/>
            <person name="Courtney L."/>
            <person name="Fronick C."/>
            <person name="O'Laughlin M."/>
            <person name="Godfrey J."/>
            <person name="Wilson R.M."/>
            <person name="Miner T."/>
            <person name="Farmer C."/>
            <person name="Delehaunty K."/>
            <person name="Cordes M."/>
            <person name="Minx P."/>
            <person name="Tomlinson C."/>
            <person name="Chen J."/>
            <person name="Wollam A."/>
            <person name="Pepin K.H."/>
            <person name="Bhonagiri V."/>
            <person name="Zhang X."/>
            <person name="Suruliraj S."/>
            <person name="Warren W."/>
            <person name="Mitreva M."/>
            <person name="Mardis E.R."/>
            <person name="Wilson R.K."/>
        </authorList>
    </citation>
    <scope>NUCLEOTIDE SEQUENCE [LARGE SCALE GENOMIC DNA]</scope>
    <source>
        <strain evidence="2 3">DSM 1785</strain>
    </source>
</reference>
<dbReference type="NCBIfam" id="NF011666">
    <property type="entry name" value="PRK15086.1-2"/>
    <property type="match status" value="1"/>
</dbReference>
<dbReference type="Pfam" id="PF04346">
    <property type="entry name" value="EutH"/>
    <property type="match status" value="1"/>
</dbReference>
<dbReference type="PATRIC" id="fig|545697.3.peg.758"/>
<name>L1QL41_9CLOT</name>
<gene>
    <name evidence="2" type="ORF">HMPREF0216_00771</name>
</gene>
<comment type="caution">
    <text evidence="2">The sequence shown here is derived from an EMBL/GenBank/DDBJ whole genome shotgun (WGS) entry which is preliminary data.</text>
</comment>
<dbReference type="InterPro" id="IPR007441">
    <property type="entry name" value="EutH"/>
</dbReference>
<dbReference type="HOGENOM" id="CLU_061142_0_0_9"/>
<keyword evidence="3" id="KW-1185">Reference proteome</keyword>
<organism evidence="2 3">
    <name type="scientific">Clostridium celatum DSM 1785</name>
    <dbReference type="NCBI Taxonomy" id="545697"/>
    <lineage>
        <taxon>Bacteria</taxon>
        <taxon>Bacillati</taxon>
        <taxon>Bacillota</taxon>
        <taxon>Clostridia</taxon>
        <taxon>Eubacteriales</taxon>
        <taxon>Clostridiaceae</taxon>
        <taxon>Clostridium</taxon>
    </lineage>
</organism>
<dbReference type="STRING" id="545697.HMPREF0216_00771"/>
<dbReference type="GO" id="GO:0005886">
    <property type="term" value="C:plasma membrane"/>
    <property type="evidence" value="ECO:0007669"/>
    <property type="project" value="TreeGrafter"/>
</dbReference>
<dbReference type="PANTHER" id="PTHR40089:SF1">
    <property type="entry name" value="ETHANOLAMINE PERMEASE EUTH-RELATED"/>
    <property type="match status" value="1"/>
</dbReference>
<feature type="transmembrane region" description="Helical" evidence="1">
    <location>
        <begin position="20"/>
        <end position="38"/>
    </location>
</feature>
<feature type="transmembrane region" description="Helical" evidence="1">
    <location>
        <begin position="181"/>
        <end position="202"/>
    </location>
</feature>
<keyword evidence="1" id="KW-1133">Transmembrane helix</keyword>
<dbReference type="eggNOG" id="COG3192">
    <property type="taxonomic scope" value="Bacteria"/>
</dbReference>
<keyword evidence="1" id="KW-0472">Membrane</keyword>
<evidence type="ECO:0000313" key="3">
    <source>
        <dbReference type="Proteomes" id="UP000010420"/>
    </source>
</evidence>
<keyword evidence="1" id="KW-0812">Transmembrane</keyword>
<feature type="transmembrane region" description="Helical" evidence="1">
    <location>
        <begin position="284"/>
        <end position="305"/>
    </location>
</feature>
<sequence length="376" mass="40305">MPNKKNLNIGEDIIMTFDNFIIWLMAIGILLGAIDRLLKNKFGLGEKFEEGLNSMGPLALSMVGIVSLSPVISKILSPIIIPVYKLLGADPAMFASILANDMGGYQLALSLGENKEIALFSGLIVAAMLGCTIVFSIPVALGLIEDKDKEFFAKGLLIGLSTIPLGSIVGGLVMKINIKILLVNVIPIILISLLLILGLKFFQKTMIKGVLCFGKFILWLSTIGLAAAAFESLTGIVLIKGMAPIQEGMNVVINIGIVLLGTFPMLTLIIKVLDKPLRKIGKYIGLDATSIAGIIFSLANSIPVFKMLKDMNNRGKIINVAWLVSATSTLGAHLGFTAGVETKMIIPVIVSKLFAGVCAIVIALFFTRDKSKIQEY</sequence>
<feature type="transmembrane region" description="Helical" evidence="1">
    <location>
        <begin position="58"/>
        <end position="81"/>
    </location>
</feature>
<dbReference type="PANTHER" id="PTHR40089">
    <property type="entry name" value="ETHANOLAMINE UTILIZATION PROTEIN EUTH"/>
    <property type="match status" value="1"/>
</dbReference>
<feature type="transmembrane region" description="Helical" evidence="1">
    <location>
        <begin position="156"/>
        <end position="174"/>
    </location>
</feature>
<feature type="transmembrane region" description="Helical" evidence="1">
    <location>
        <begin position="217"/>
        <end position="239"/>
    </location>
</feature>
<dbReference type="Proteomes" id="UP000010420">
    <property type="component" value="Unassembled WGS sequence"/>
</dbReference>
<feature type="transmembrane region" description="Helical" evidence="1">
    <location>
        <begin position="317"/>
        <end position="338"/>
    </location>
</feature>
<accession>L1QL41</accession>
<dbReference type="AlphaFoldDB" id="L1QL41"/>
<feature type="transmembrane region" description="Helical" evidence="1">
    <location>
        <begin position="344"/>
        <end position="366"/>
    </location>
</feature>
<dbReference type="NCBIfam" id="NF011667">
    <property type="entry name" value="PRK15086.1-3"/>
    <property type="match status" value="1"/>
</dbReference>
<feature type="transmembrane region" description="Helical" evidence="1">
    <location>
        <begin position="118"/>
        <end position="144"/>
    </location>
</feature>
<dbReference type="GO" id="GO:0034228">
    <property type="term" value="F:ethanolamine transmembrane transporter activity"/>
    <property type="evidence" value="ECO:0007669"/>
    <property type="project" value="InterPro"/>
</dbReference>
<evidence type="ECO:0000313" key="2">
    <source>
        <dbReference type="EMBL" id="EKY28420.1"/>
    </source>
</evidence>
<dbReference type="RefSeq" id="WP_005211200.1">
    <property type="nucleotide sequence ID" value="NZ_KB291616.1"/>
</dbReference>
<protein>
    <submittedName>
        <fullName evidence="2">Ethanolamine utilization protein, EutH</fullName>
    </submittedName>
</protein>
<feature type="transmembrane region" description="Helical" evidence="1">
    <location>
        <begin position="251"/>
        <end position="272"/>
    </location>
</feature>
<evidence type="ECO:0000256" key="1">
    <source>
        <dbReference type="SAM" id="Phobius"/>
    </source>
</evidence>